<dbReference type="Proteomes" id="UP000016933">
    <property type="component" value="Unassembled WGS sequence"/>
</dbReference>
<feature type="region of interest" description="Disordered" evidence="1">
    <location>
        <begin position="19"/>
        <end position="41"/>
    </location>
</feature>
<dbReference type="HOGENOM" id="CLU_1635345_0_0_1"/>
<dbReference type="EMBL" id="KB446537">
    <property type="protein sequence ID" value="EME46212.1"/>
    <property type="molecule type" value="Genomic_DNA"/>
</dbReference>
<feature type="compositionally biased region" description="Basic and acidic residues" evidence="1">
    <location>
        <begin position="119"/>
        <end position="128"/>
    </location>
</feature>
<evidence type="ECO:0000313" key="2">
    <source>
        <dbReference type="EMBL" id="EME46212.1"/>
    </source>
</evidence>
<gene>
    <name evidence="2" type="ORF">DOTSEDRAFT_32868</name>
</gene>
<dbReference type="AlphaFoldDB" id="N1PS60"/>
<reference evidence="2 3" key="2">
    <citation type="journal article" date="2012" name="PLoS Pathog.">
        <title>Diverse lifestyles and strategies of plant pathogenesis encoded in the genomes of eighteen Dothideomycetes fungi.</title>
        <authorList>
            <person name="Ohm R.A."/>
            <person name="Feau N."/>
            <person name="Henrissat B."/>
            <person name="Schoch C.L."/>
            <person name="Horwitz B.A."/>
            <person name="Barry K.W."/>
            <person name="Condon B.J."/>
            <person name="Copeland A.C."/>
            <person name="Dhillon B."/>
            <person name="Glaser F."/>
            <person name="Hesse C.N."/>
            <person name="Kosti I."/>
            <person name="LaButti K."/>
            <person name="Lindquist E.A."/>
            <person name="Lucas S."/>
            <person name="Salamov A.A."/>
            <person name="Bradshaw R.E."/>
            <person name="Ciuffetti L."/>
            <person name="Hamelin R.C."/>
            <person name="Kema G.H.J."/>
            <person name="Lawrence C."/>
            <person name="Scott J.A."/>
            <person name="Spatafora J.W."/>
            <person name="Turgeon B.G."/>
            <person name="de Wit P.J.G.M."/>
            <person name="Zhong S."/>
            <person name="Goodwin S.B."/>
            <person name="Grigoriev I.V."/>
        </authorList>
    </citation>
    <scope>NUCLEOTIDE SEQUENCE [LARGE SCALE GENOMIC DNA]</scope>
    <source>
        <strain evidence="3">NZE10 / CBS 128990</strain>
    </source>
</reference>
<name>N1PS60_DOTSN</name>
<sequence>MQSDITILLLNTQSSTRGSTSNFFPTSSTMDSQRATSNNDPNKNNSIAAAFCASARVPLGVPFPIAMFMATWYRRRWLSAERALTQLYDSRRGTDAGAAHGDDEAYDKDVKAPAEWEGAELEHARPTAEMDDATEPGYELYSDHDEGLEGRIQWRGGCRGRT</sequence>
<keyword evidence="3" id="KW-1185">Reference proteome</keyword>
<evidence type="ECO:0000256" key="1">
    <source>
        <dbReference type="SAM" id="MobiDB-lite"/>
    </source>
</evidence>
<proteinExistence type="predicted"/>
<feature type="region of interest" description="Disordered" evidence="1">
    <location>
        <begin position="119"/>
        <end position="143"/>
    </location>
</feature>
<evidence type="ECO:0000313" key="3">
    <source>
        <dbReference type="Proteomes" id="UP000016933"/>
    </source>
</evidence>
<protein>
    <submittedName>
        <fullName evidence="2">Uncharacterized protein</fullName>
    </submittedName>
</protein>
<reference evidence="3" key="1">
    <citation type="journal article" date="2012" name="PLoS Genet.">
        <title>The genomes of the fungal plant pathogens Cladosporium fulvum and Dothistroma septosporum reveal adaptation to different hosts and lifestyles but also signatures of common ancestry.</title>
        <authorList>
            <person name="de Wit P.J.G.M."/>
            <person name="van der Burgt A."/>
            <person name="Oekmen B."/>
            <person name="Stergiopoulos I."/>
            <person name="Abd-Elsalam K.A."/>
            <person name="Aerts A.L."/>
            <person name="Bahkali A.H."/>
            <person name="Beenen H.G."/>
            <person name="Chettri P."/>
            <person name="Cox M.P."/>
            <person name="Datema E."/>
            <person name="de Vries R.P."/>
            <person name="Dhillon B."/>
            <person name="Ganley A.R."/>
            <person name="Griffiths S.A."/>
            <person name="Guo Y."/>
            <person name="Hamelin R.C."/>
            <person name="Henrissat B."/>
            <person name="Kabir M.S."/>
            <person name="Jashni M.K."/>
            <person name="Kema G."/>
            <person name="Klaubauf S."/>
            <person name="Lapidus A."/>
            <person name="Levasseur A."/>
            <person name="Lindquist E."/>
            <person name="Mehrabi R."/>
            <person name="Ohm R.A."/>
            <person name="Owen T.J."/>
            <person name="Salamov A."/>
            <person name="Schwelm A."/>
            <person name="Schijlen E."/>
            <person name="Sun H."/>
            <person name="van den Burg H.A."/>
            <person name="van Ham R.C.H.J."/>
            <person name="Zhang S."/>
            <person name="Goodwin S.B."/>
            <person name="Grigoriev I.V."/>
            <person name="Collemare J."/>
            <person name="Bradshaw R.E."/>
        </authorList>
    </citation>
    <scope>NUCLEOTIDE SEQUENCE [LARGE SCALE GENOMIC DNA]</scope>
    <source>
        <strain evidence="3">NZE10 / CBS 128990</strain>
    </source>
</reference>
<accession>N1PS60</accession>
<organism evidence="2 3">
    <name type="scientific">Dothistroma septosporum (strain NZE10 / CBS 128990)</name>
    <name type="common">Red band needle blight fungus</name>
    <name type="synonym">Mycosphaerella pini</name>
    <dbReference type="NCBI Taxonomy" id="675120"/>
    <lineage>
        <taxon>Eukaryota</taxon>
        <taxon>Fungi</taxon>
        <taxon>Dikarya</taxon>
        <taxon>Ascomycota</taxon>
        <taxon>Pezizomycotina</taxon>
        <taxon>Dothideomycetes</taxon>
        <taxon>Dothideomycetidae</taxon>
        <taxon>Mycosphaerellales</taxon>
        <taxon>Mycosphaerellaceae</taxon>
        <taxon>Dothistroma</taxon>
    </lineage>
</organism>